<evidence type="ECO:0000256" key="4">
    <source>
        <dbReference type="ARBA" id="ARBA00022553"/>
    </source>
</evidence>
<evidence type="ECO:0000256" key="8">
    <source>
        <dbReference type="SAM" id="Phobius"/>
    </source>
</evidence>
<dbReference type="PRINTS" id="PR00344">
    <property type="entry name" value="BCTRLSENSOR"/>
</dbReference>
<comment type="catalytic activity">
    <reaction evidence="1">
        <text>ATP + protein L-histidine = ADP + protein N-phospho-L-histidine.</text>
        <dbReference type="EC" id="2.7.13.3"/>
    </reaction>
</comment>
<feature type="region of interest" description="Disordered" evidence="7">
    <location>
        <begin position="575"/>
        <end position="613"/>
    </location>
</feature>
<dbReference type="InterPro" id="IPR003660">
    <property type="entry name" value="HAMP_dom"/>
</dbReference>
<keyword evidence="8" id="KW-0472">Membrane</keyword>
<dbReference type="Pfam" id="PF00672">
    <property type="entry name" value="HAMP"/>
    <property type="match status" value="1"/>
</dbReference>
<evidence type="ECO:0000256" key="6">
    <source>
        <dbReference type="ARBA" id="ARBA00022777"/>
    </source>
</evidence>
<dbReference type="InterPro" id="IPR036890">
    <property type="entry name" value="HATPase_C_sf"/>
</dbReference>
<dbReference type="Pfam" id="PF02518">
    <property type="entry name" value="HATPase_c"/>
    <property type="match status" value="1"/>
</dbReference>
<dbReference type="GO" id="GO:0005886">
    <property type="term" value="C:plasma membrane"/>
    <property type="evidence" value="ECO:0007669"/>
    <property type="project" value="TreeGrafter"/>
</dbReference>
<dbReference type="Pfam" id="PF00512">
    <property type="entry name" value="HisKA"/>
    <property type="match status" value="1"/>
</dbReference>
<keyword evidence="6 11" id="KW-0418">Kinase</keyword>
<evidence type="ECO:0000256" key="3">
    <source>
        <dbReference type="ARBA" id="ARBA00012438"/>
    </source>
</evidence>
<dbReference type="SMART" id="SM00387">
    <property type="entry name" value="HATPase_c"/>
    <property type="match status" value="1"/>
</dbReference>
<dbReference type="GO" id="GO:0009927">
    <property type="term" value="F:histidine phosphotransfer kinase activity"/>
    <property type="evidence" value="ECO:0007669"/>
    <property type="project" value="TreeGrafter"/>
</dbReference>
<dbReference type="Gene3D" id="1.10.287.130">
    <property type="match status" value="1"/>
</dbReference>
<dbReference type="InterPro" id="IPR005467">
    <property type="entry name" value="His_kinase_dom"/>
</dbReference>
<evidence type="ECO:0000259" key="10">
    <source>
        <dbReference type="PROSITE" id="PS50885"/>
    </source>
</evidence>
<dbReference type="InterPro" id="IPR004358">
    <property type="entry name" value="Sig_transdc_His_kin-like_C"/>
</dbReference>
<name>A0A518DLI3_9BACT</name>
<dbReference type="InterPro" id="IPR003661">
    <property type="entry name" value="HisK_dim/P_dom"/>
</dbReference>
<keyword evidence="5 11" id="KW-0808">Transferase</keyword>
<feature type="region of interest" description="Disordered" evidence="7">
    <location>
        <begin position="134"/>
        <end position="158"/>
    </location>
</feature>
<protein>
    <recommendedName>
        <fullName evidence="3">histidine kinase</fullName>
        <ecNumber evidence="3">2.7.13.3</ecNumber>
    </recommendedName>
</protein>
<sequence length="613" mass="69931">MSYRSIKRYLGENNLERKCLFLFGTCLLLLIGASFWWVEINAERLVLNTTRSNGRDLVDTIMLKTHFERWETGGDRKQVVRRLIEDLEHQEQDYSYEILSNDRAVISSITSRPLADSSERDIFKTLVAKMAQQEEQKRLAEQEQSPRPPTGGEPLTTQDLIEPTHLELPPVFADRPFPDQDEYHYFEPVYWARNCRACHSDQQNVAGELPMLVIKVVIPYKPTQDLIARNRAILFAAAIITVALAMGGLYLIVRYVIVKPLQHLREVSDEISHGNMTMRAEIHTNDEFEELAASFNKMLQHLTDAQQEMRDLNVDLDARLDELAQLNVRLYEMNRLKGDFLANMSHELRTPLNSIIGFSDVLQGIDSLNEKQKRYARNIQKSGRLLLDMINDILDLAKMEAGRLEVRLSEFRIDSVIHAQCDMVRAQAEEKNIDLEVNIQPETPALFQDQVKVQQILTNLLSNAVKFTPEGGRITVSAHMAKNGMLHLSVADTGVGIPEEDREIIFEKFRQSKTVLGEDGLTREYSGTGLGLSIVKEMCKLLGGEVTFDSELGKGSTFMVKLPWTCHSQARRDTHLDNKMHELTRPKRVDFHRAESEAAPDGEVRPTPEPRNV</sequence>
<dbReference type="PROSITE" id="PS50885">
    <property type="entry name" value="HAMP"/>
    <property type="match status" value="1"/>
</dbReference>
<dbReference type="CDD" id="cd00082">
    <property type="entry name" value="HisKA"/>
    <property type="match status" value="1"/>
</dbReference>
<keyword evidence="4" id="KW-0597">Phosphoprotein</keyword>
<feature type="transmembrane region" description="Helical" evidence="8">
    <location>
        <begin position="232"/>
        <end position="253"/>
    </location>
</feature>
<dbReference type="CDD" id="cd16922">
    <property type="entry name" value="HATPase_EvgS-ArcB-TorS-like"/>
    <property type="match status" value="1"/>
</dbReference>
<dbReference type="PROSITE" id="PS50109">
    <property type="entry name" value="HIS_KIN"/>
    <property type="match status" value="1"/>
</dbReference>
<dbReference type="PANTHER" id="PTHR43047">
    <property type="entry name" value="TWO-COMPONENT HISTIDINE PROTEIN KINASE"/>
    <property type="match status" value="1"/>
</dbReference>
<reference evidence="11 12" key="1">
    <citation type="submission" date="2019-02" db="EMBL/GenBank/DDBJ databases">
        <title>Deep-cultivation of Planctomycetes and their phenomic and genomic characterization uncovers novel biology.</title>
        <authorList>
            <person name="Wiegand S."/>
            <person name="Jogler M."/>
            <person name="Boedeker C."/>
            <person name="Pinto D."/>
            <person name="Vollmers J."/>
            <person name="Rivas-Marin E."/>
            <person name="Kohn T."/>
            <person name="Peeters S.H."/>
            <person name="Heuer A."/>
            <person name="Rast P."/>
            <person name="Oberbeckmann S."/>
            <person name="Bunk B."/>
            <person name="Jeske O."/>
            <person name="Meyerdierks A."/>
            <person name="Storesund J.E."/>
            <person name="Kallscheuer N."/>
            <person name="Luecker S."/>
            <person name="Lage O.M."/>
            <person name="Pohl T."/>
            <person name="Merkel B.J."/>
            <person name="Hornburger P."/>
            <person name="Mueller R.-W."/>
            <person name="Bruemmer F."/>
            <person name="Labrenz M."/>
            <person name="Spormann A.M."/>
            <person name="Op den Camp H."/>
            <person name="Overmann J."/>
            <person name="Amann R."/>
            <person name="Jetten M.S.M."/>
            <person name="Mascher T."/>
            <person name="Medema M.H."/>
            <person name="Devos D.P."/>
            <person name="Kaster A.-K."/>
            <person name="Ovreas L."/>
            <person name="Rohde M."/>
            <person name="Galperin M.Y."/>
            <person name="Jogler C."/>
        </authorList>
    </citation>
    <scope>NUCLEOTIDE SEQUENCE [LARGE SCALE GENOMIC DNA]</scope>
    <source>
        <strain evidence="11 12">Pla85_3_4</strain>
    </source>
</reference>
<evidence type="ECO:0000313" key="11">
    <source>
        <dbReference type="EMBL" id="QDU92686.1"/>
    </source>
</evidence>
<evidence type="ECO:0000256" key="2">
    <source>
        <dbReference type="ARBA" id="ARBA00004370"/>
    </source>
</evidence>
<dbReference type="RefSeq" id="WP_145048854.1">
    <property type="nucleotide sequence ID" value="NZ_CP036433.1"/>
</dbReference>
<feature type="domain" description="Histidine kinase" evidence="9">
    <location>
        <begin position="343"/>
        <end position="566"/>
    </location>
</feature>
<feature type="transmembrane region" description="Helical" evidence="8">
    <location>
        <begin position="20"/>
        <end position="38"/>
    </location>
</feature>
<dbReference type="InterPro" id="IPR036097">
    <property type="entry name" value="HisK_dim/P_sf"/>
</dbReference>
<evidence type="ECO:0000259" key="9">
    <source>
        <dbReference type="PROSITE" id="PS50109"/>
    </source>
</evidence>
<dbReference type="EC" id="2.7.13.3" evidence="3"/>
<dbReference type="KEGG" id="lcre:Pla8534_04340"/>
<dbReference type="Proteomes" id="UP000317648">
    <property type="component" value="Chromosome"/>
</dbReference>
<evidence type="ECO:0000256" key="7">
    <source>
        <dbReference type="SAM" id="MobiDB-lite"/>
    </source>
</evidence>
<feature type="domain" description="HAMP" evidence="10">
    <location>
        <begin position="255"/>
        <end position="307"/>
    </location>
</feature>
<gene>
    <name evidence="11" type="primary">divJ</name>
    <name evidence="11" type="ORF">Pla8534_04340</name>
</gene>
<evidence type="ECO:0000256" key="5">
    <source>
        <dbReference type="ARBA" id="ARBA00022679"/>
    </source>
</evidence>
<dbReference type="InterPro" id="IPR003594">
    <property type="entry name" value="HATPase_dom"/>
</dbReference>
<dbReference type="CDD" id="cd06225">
    <property type="entry name" value="HAMP"/>
    <property type="match status" value="1"/>
</dbReference>
<dbReference type="Gene3D" id="3.30.565.10">
    <property type="entry name" value="Histidine kinase-like ATPase, C-terminal domain"/>
    <property type="match status" value="1"/>
</dbReference>
<dbReference type="SUPFAM" id="SSF47384">
    <property type="entry name" value="Homodimeric domain of signal transducing histidine kinase"/>
    <property type="match status" value="1"/>
</dbReference>
<dbReference type="OrthoDB" id="9813394at2"/>
<comment type="subcellular location">
    <subcellularLocation>
        <location evidence="2">Membrane</location>
    </subcellularLocation>
</comment>
<dbReference type="Gene3D" id="6.10.340.10">
    <property type="match status" value="1"/>
</dbReference>
<keyword evidence="8" id="KW-0812">Transmembrane</keyword>
<proteinExistence type="predicted"/>
<evidence type="ECO:0000256" key="1">
    <source>
        <dbReference type="ARBA" id="ARBA00000085"/>
    </source>
</evidence>
<evidence type="ECO:0000313" key="12">
    <source>
        <dbReference type="Proteomes" id="UP000317648"/>
    </source>
</evidence>
<dbReference type="GO" id="GO:0000155">
    <property type="term" value="F:phosphorelay sensor kinase activity"/>
    <property type="evidence" value="ECO:0007669"/>
    <property type="project" value="InterPro"/>
</dbReference>
<dbReference type="SUPFAM" id="SSF55874">
    <property type="entry name" value="ATPase domain of HSP90 chaperone/DNA topoisomerase II/histidine kinase"/>
    <property type="match status" value="1"/>
</dbReference>
<dbReference type="EMBL" id="CP036433">
    <property type="protein sequence ID" value="QDU92686.1"/>
    <property type="molecule type" value="Genomic_DNA"/>
</dbReference>
<accession>A0A518DLI3</accession>
<dbReference type="SMART" id="SM00388">
    <property type="entry name" value="HisKA"/>
    <property type="match status" value="1"/>
</dbReference>
<dbReference type="PANTHER" id="PTHR43047:SF72">
    <property type="entry name" value="OSMOSENSING HISTIDINE PROTEIN KINASE SLN1"/>
    <property type="match status" value="1"/>
</dbReference>
<keyword evidence="8" id="KW-1133">Transmembrane helix</keyword>
<dbReference type="FunFam" id="3.30.565.10:FF:000010">
    <property type="entry name" value="Sensor histidine kinase RcsC"/>
    <property type="match status" value="1"/>
</dbReference>
<organism evidence="11 12">
    <name type="scientific">Lignipirellula cremea</name>
    <dbReference type="NCBI Taxonomy" id="2528010"/>
    <lineage>
        <taxon>Bacteria</taxon>
        <taxon>Pseudomonadati</taxon>
        <taxon>Planctomycetota</taxon>
        <taxon>Planctomycetia</taxon>
        <taxon>Pirellulales</taxon>
        <taxon>Pirellulaceae</taxon>
        <taxon>Lignipirellula</taxon>
    </lineage>
</organism>
<dbReference type="AlphaFoldDB" id="A0A518DLI3"/>
<dbReference type="SMART" id="SM00304">
    <property type="entry name" value="HAMP"/>
    <property type="match status" value="1"/>
</dbReference>
<keyword evidence="12" id="KW-1185">Reference proteome</keyword>
<dbReference type="SUPFAM" id="SSF158472">
    <property type="entry name" value="HAMP domain-like"/>
    <property type="match status" value="1"/>
</dbReference>